<dbReference type="Gene3D" id="3.40.720.10">
    <property type="entry name" value="Alkaline Phosphatase, subunit A"/>
    <property type="match status" value="2"/>
</dbReference>
<feature type="signal peptide" evidence="2">
    <location>
        <begin position="1"/>
        <end position="22"/>
    </location>
</feature>
<dbReference type="EC" id="3.1.4.3" evidence="3"/>
<dbReference type="Pfam" id="PF04185">
    <property type="entry name" value="Phosphoesterase"/>
    <property type="match status" value="1"/>
</dbReference>
<organism evidence="3 4">
    <name type="scientific">Xanthobacter agilis</name>
    <dbReference type="NCBI Taxonomy" id="47492"/>
    <lineage>
        <taxon>Bacteria</taxon>
        <taxon>Pseudomonadati</taxon>
        <taxon>Pseudomonadota</taxon>
        <taxon>Alphaproteobacteria</taxon>
        <taxon>Hyphomicrobiales</taxon>
        <taxon>Xanthobacteraceae</taxon>
        <taxon>Xanthobacter</taxon>
    </lineage>
</organism>
<keyword evidence="2" id="KW-0732">Signal</keyword>
<comment type="caution">
    <text evidence="3">The sequence shown here is derived from an EMBL/GenBank/DDBJ whole genome shotgun (WGS) entry which is preliminary data.</text>
</comment>
<evidence type="ECO:0000313" key="4">
    <source>
        <dbReference type="Proteomes" id="UP001241747"/>
    </source>
</evidence>
<gene>
    <name evidence="3" type="ORF">QOZ94_001470</name>
</gene>
<dbReference type="InterPro" id="IPR017850">
    <property type="entry name" value="Alkaline_phosphatase_core_sf"/>
</dbReference>
<dbReference type="PANTHER" id="PTHR31956:SF1">
    <property type="entry name" value="NON-SPECIFIC PHOSPHOLIPASE C1"/>
    <property type="match status" value="1"/>
</dbReference>
<dbReference type="GO" id="GO:0034480">
    <property type="term" value="F:phosphatidylcholine phospholipase C activity"/>
    <property type="evidence" value="ECO:0007669"/>
    <property type="project" value="UniProtKB-EC"/>
</dbReference>
<sequence length="454" mass="49271">MRIRSLALASTAAFIFAGAAGAAEPPTAKPGLEKVGHIVVLFLENRSFDNLYGLFPGADGIANAGATATQTDRDGKPYDQLPLVMNVNIKPPLVDNRFPDNLPNKPFRADAYAGLDQTTGDLVHRFYQQQEQINGGKMDRFAAISDAGGLAMSYFDGSRLPLWRYAQTYTLADNFFHGAFGGSFLNHMFLVCACTPEFKAAPESIRATLNPDGTLKKDGAVTPDGFAVNTIYSSFTPRPAAANDPAKLLPPQEATTIGDRLSAKGVDWAWYSGGWNDAIAGHPDMSFQFHHQPFAYFKAYGDGTEARAKHLKDGVDFIEAINAGTLPPVSFYKPIGVANEHPGYTSVLAGDRQAADIIALIERSPIWKDTVVIVTYDENGGYWDHVAPPKVDRWGPGMRIPTLVISPLAKKGFVDHTPYDTTSVLKLIETRHGLAPLADRDAKANDLTNTLELN</sequence>
<evidence type="ECO:0000256" key="1">
    <source>
        <dbReference type="ARBA" id="ARBA00022801"/>
    </source>
</evidence>
<dbReference type="PANTHER" id="PTHR31956">
    <property type="entry name" value="NON-SPECIFIC PHOSPHOLIPASE C4-RELATED"/>
    <property type="match status" value="1"/>
</dbReference>
<dbReference type="RefSeq" id="WP_237346428.1">
    <property type="nucleotide sequence ID" value="NZ_JABWGX010000019.1"/>
</dbReference>
<dbReference type="EMBL" id="JAUSVY010000003">
    <property type="protein sequence ID" value="MDQ0504688.1"/>
    <property type="molecule type" value="Genomic_DNA"/>
</dbReference>
<proteinExistence type="predicted"/>
<dbReference type="SUPFAM" id="SSF53649">
    <property type="entry name" value="Alkaline phosphatase-like"/>
    <property type="match status" value="1"/>
</dbReference>
<protein>
    <submittedName>
        <fullName evidence="3">Phospholipase C</fullName>
        <ecNumber evidence="3">3.1.4.3</ecNumber>
    </submittedName>
</protein>
<dbReference type="Proteomes" id="UP001241747">
    <property type="component" value="Unassembled WGS sequence"/>
</dbReference>
<keyword evidence="1 3" id="KW-0378">Hydrolase</keyword>
<evidence type="ECO:0000256" key="2">
    <source>
        <dbReference type="SAM" id="SignalP"/>
    </source>
</evidence>
<dbReference type="InterPro" id="IPR007312">
    <property type="entry name" value="Phosphoesterase"/>
</dbReference>
<feature type="chain" id="PRO_5045999245" evidence="2">
    <location>
        <begin position="23"/>
        <end position="454"/>
    </location>
</feature>
<dbReference type="CDD" id="cd16013">
    <property type="entry name" value="AcpA"/>
    <property type="match status" value="1"/>
</dbReference>
<reference evidence="3 4" key="1">
    <citation type="submission" date="2023-07" db="EMBL/GenBank/DDBJ databases">
        <title>Genomic Encyclopedia of Type Strains, Phase IV (KMG-IV): sequencing the most valuable type-strain genomes for metagenomic binning, comparative biology and taxonomic classification.</title>
        <authorList>
            <person name="Goeker M."/>
        </authorList>
    </citation>
    <scope>NUCLEOTIDE SEQUENCE [LARGE SCALE GENOMIC DNA]</scope>
    <source>
        <strain evidence="3 4">DSM 3770</strain>
    </source>
</reference>
<name>A0ABU0LC67_XANAG</name>
<keyword evidence="4" id="KW-1185">Reference proteome</keyword>
<evidence type="ECO:0000313" key="3">
    <source>
        <dbReference type="EMBL" id="MDQ0504688.1"/>
    </source>
</evidence>
<accession>A0ABU0LC67</accession>